<evidence type="ECO:0000256" key="1">
    <source>
        <dbReference type="ARBA" id="ARBA00022679"/>
    </source>
</evidence>
<dbReference type="Proteomes" id="UP000325315">
    <property type="component" value="Unassembled WGS sequence"/>
</dbReference>
<dbReference type="CDD" id="cd01647">
    <property type="entry name" value="RT_LTR"/>
    <property type="match status" value="1"/>
</dbReference>
<keyword evidence="9" id="KW-1185">Reference proteome</keyword>
<keyword evidence="2" id="KW-0548">Nucleotidyltransferase</keyword>
<dbReference type="InterPro" id="IPR000477">
    <property type="entry name" value="RT_dom"/>
</dbReference>
<dbReference type="GO" id="GO:0003964">
    <property type="term" value="F:RNA-directed DNA polymerase activity"/>
    <property type="evidence" value="ECO:0007669"/>
    <property type="project" value="UniProtKB-KW"/>
</dbReference>
<organism evidence="8 9">
    <name type="scientific">Gossypium australe</name>
    <dbReference type="NCBI Taxonomy" id="47621"/>
    <lineage>
        <taxon>Eukaryota</taxon>
        <taxon>Viridiplantae</taxon>
        <taxon>Streptophyta</taxon>
        <taxon>Embryophyta</taxon>
        <taxon>Tracheophyta</taxon>
        <taxon>Spermatophyta</taxon>
        <taxon>Magnoliopsida</taxon>
        <taxon>eudicotyledons</taxon>
        <taxon>Gunneridae</taxon>
        <taxon>Pentapetalae</taxon>
        <taxon>rosids</taxon>
        <taxon>malvids</taxon>
        <taxon>Malvales</taxon>
        <taxon>Malvaceae</taxon>
        <taxon>Malvoideae</taxon>
        <taxon>Gossypium</taxon>
    </lineage>
</organism>
<keyword evidence="4" id="KW-0255">Endonuclease</keyword>
<dbReference type="PANTHER" id="PTHR37984:SF5">
    <property type="entry name" value="PROTEIN NYNRIN-LIKE"/>
    <property type="match status" value="1"/>
</dbReference>
<protein>
    <submittedName>
        <fullName evidence="8">DNA/RNA polymerases superfamily protein</fullName>
    </submittedName>
</protein>
<dbReference type="SUPFAM" id="SSF56672">
    <property type="entry name" value="DNA/RNA polymerases"/>
    <property type="match status" value="1"/>
</dbReference>
<keyword evidence="3" id="KW-0540">Nuclease</keyword>
<sequence>MLFVKQKDGTTRMCIDYRQLNKVTINNNNTLQRIDDFFDQLKGAIVFSLIDLRSGYYQLKVKESDVPKTTFRTRYGHYEFLVMPFRLTNAPALFMDLMNRIFRPYLDRFVVVFIDDILIYSCDETQHAEHLRIVLQTLREKQLYAKFSKFEFWLHEVSFLGHIVSAAGIRVDSSKISAILEWKPLRNVSKIRSFLGLAGYYRRFVKGFYMIKDVKFEWSEKCQQSFKQLKALLTEAPVLVQPESGKEFIIYSDASLKGKVIAYASRQLKPYEKNYPTHDLELAAIVFALKIYRHYLFGEKCHVYEDHKSLKYLMTQKKLNLRQRRWLELLKDYELVIDYHLGKANVVADALSRKSLFDLRAMSNQIDICDDGSNFG</sequence>
<evidence type="ECO:0000259" key="7">
    <source>
        <dbReference type="PROSITE" id="PS50878"/>
    </source>
</evidence>
<dbReference type="InterPro" id="IPR043502">
    <property type="entry name" value="DNA/RNA_pol_sf"/>
</dbReference>
<dbReference type="CDD" id="cd09274">
    <property type="entry name" value="RNase_HI_RT_Ty3"/>
    <property type="match status" value="1"/>
</dbReference>
<dbReference type="GO" id="GO:0016787">
    <property type="term" value="F:hydrolase activity"/>
    <property type="evidence" value="ECO:0007669"/>
    <property type="project" value="UniProtKB-KW"/>
</dbReference>
<dbReference type="OrthoDB" id="1411056at2759"/>
<evidence type="ECO:0000256" key="4">
    <source>
        <dbReference type="ARBA" id="ARBA00022759"/>
    </source>
</evidence>
<dbReference type="PANTHER" id="PTHR37984">
    <property type="entry name" value="PROTEIN CBG26694"/>
    <property type="match status" value="1"/>
</dbReference>
<dbReference type="Pfam" id="PF00078">
    <property type="entry name" value="RVT_1"/>
    <property type="match status" value="1"/>
</dbReference>
<reference evidence="9" key="1">
    <citation type="journal article" date="2019" name="Plant Biotechnol. J.">
        <title>Genome sequencing of the Australian wild diploid species Gossypium australe highlights disease resistance and delayed gland morphogenesis.</title>
        <authorList>
            <person name="Cai Y."/>
            <person name="Cai X."/>
            <person name="Wang Q."/>
            <person name="Wang P."/>
            <person name="Zhang Y."/>
            <person name="Cai C."/>
            <person name="Xu Y."/>
            <person name="Wang K."/>
            <person name="Zhou Z."/>
            <person name="Wang C."/>
            <person name="Geng S."/>
            <person name="Li B."/>
            <person name="Dong Q."/>
            <person name="Hou Y."/>
            <person name="Wang H."/>
            <person name="Ai P."/>
            <person name="Liu Z."/>
            <person name="Yi F."/>
            <person name="Sun M."/>
            <person name="An G."/>
            <person name="Cheng J."/>
            <person name="Zhang Y."/>
            <person name="Shi Q."/>
            <person name="Xie Y."/>
            <person name="Shi X."/>
            <person name="Chang Y."/>
            <person name="Huang F."/>
            <person name="Chen Y."/>
            <person name="Hong S."/>
            <person name="Mi L."/>
            <person name="Sun Q."/>
            <person name="Zhang L."/>
            <person name="Zhou B."/>
            <person name="Peng R."/>
            <person name="Zhang X."/>
            <person name="Liu F."/>
        </authorList>
    </citation>
    <scope>NUCLEOTIDE SEQUENCE [LARGE SCALE GENOMIC DNA]</scope>
    <source>
        <strain evidence="9">cv. PA1801</strain>
    </source>
</reference>
<keyword evidence="5" id="KW-0378">Hydrolase</keyword>
<dbReference type="AlphaFoldDB" id="A0A5B6VXW6"/>
<name>A0A5B6VXW6_9ROSI</name>
<evidence type="ECO:0000256" key="2">
    <source>
        <dbReference type="ARBA" id="ARBA00022695"/>
    </source>
</evidence>
<proteinExistence type="predicted"/>
<accession>A0A5B6VXW6</accession>
<feature type="domain" description="Reverse transcriptase" evidence="7">
    <location>
        <begin position="1"/>
        <end position="164"/>
    </location>
</feature>
<keyword evidence="1" id="KW-0808">Transferase</keyword>
<dbReference type="InterPro" id="IPR041373">
    <property type="entry name" value="RT_RNaseH"/>
</dbReference>
<dbReference type="Pfam" id="PF17917">
    <property type="entry name" value="RT_RNaseH"/>
    <property type="match status" value="1"/>
</dbReference>
<dbReference type="Gene3D" id="3.30.70.270">
    <property type="match status" value="2"/>
</dbReference>
<dbReference type="GO" id="GO:0004519">
    <property type="term" value="F:endonuclease activity"/>
    <property type="evidence" value="ECO:0007669"/>
    <property type="project" value="UniProtKB-KW"/>
</dbReference>
<dbReference type="PROSITE" id="PS50878">
    <property type="entry name" value="RT_POL"/>
    <property type="match status" value="1"/>
</dbReference>
<dbReference type="EMBL" id="SMMG02000005">
    <property type="protein sequence ID" value="KAA3474150.1"/>
    <property type="molecule type" value="Genomic_DNA"/>
</dbReference>
<evidence type="ECO:0000256" key="5">
    <source>
        <dbReference type="ARBA" id="ARBA00022801"/>
    </source>
</evidence>
<dbReference type="Gene3D" id="3.10.10.10">
    <property type="entry name" value="HIV Type 1 Reverse Transcriptase, subunit A, domain 1"/>
    <property type="match status" value="1"/>
</dbReference>
<keyword evidence="6" id="KW-0695">RNA-directed DNA polymerase</keyword>
<evidence type="ECO:0000256" key="6">
    <source>
        <dbReference type="ARBA" id="ARBA00022918"/>
    </source>
</evidence>
<evidence type="ECO:0000313" key="9">
    <source>
        <dbReference type="Proteomes" id="UP000325315"/>
    </source>
</evidence>
<comment type="caution">
    <text evidence="8">The sequence shown here is derived from an EMBL/GenBank/DDBJ whole genome shotgun (WGS) entry which is preliminary data.</text>
</comment>
<gene>
    <name evidence="8" type="ORF">EPI10_024471</name>
</gene>
<dbReference type="FunFam" id="3.30.70.270:FF:000020">
    <property type="entry name" value="Transposon Tf2-6 polyprotein-like Protein"/>
    <property type="match status" value="1"/>
</dbReference>
<evidence type="ECO:0000313" key="8">
    <source>
        <dbReference type="EMBL" id="KAA3474150.1"/>
    </source>
</evidence>
<dbReference type="InterPro" id="IPR043128">
    <property type="entry name" value="Rev_trsase/Diguanyl_cyclase"/>
</dbReference>
<evidence type="ECO:0000256" key="3">
    <source>
        <dbReference type="ARBA" id="ARBA00022722"/>
    </source>
</evidence>
<dbReference type="InterPro" id="IPR050951">
    <property type="entry name" value="Retrovirus_Pol_polyprotein"/>
</dbReference>